<organism evidence="5 6">
    <name type="scientific">Euzebyella marina</name>
    <dbReference type="NCBI Taxonomy" id="1761453"/>
    <lineage>
        <taxon>Bacteria</taxon>
        <taxon>Pseudomonadati</taxon>
        <taxon>Bacteroidota</taxon>
        <taxon>Flavobacteriia</taxon>
        <taxon>Flavobacteriales</taxon>
        <taxon>Flavobacteriaceae</taxon>
        <taxon>Euzebyella</taxon>
    </lineage>
</organism>
<evidence type="ECO:0000256" key="4">
    <source>
        <dbReference type="PIRSR" id="PIRSR001365-2"/>
    </source>
</evidence>
<dbReference type="GO" id="GO:0019262">
    <property type="term" value="P:N-acetylneuraminate catabolic process"/>
    <property type="evidence" value="ECO:0007669"/>
    <property type="project" value="TreeGrafter"/>
</dbReference>
<dbReference type="Pfam" id="PF00701">
    <property type="entry name" value="DHDPS"/>
    <property type="match status" value="1"/>
</dbReference>
<protein>
    <submittedName>
        <fullName evidence="5">Dihydrodipicolinate synthase family protein</fullName>
    </submittedName>
</protein>
<dbReference type="InterPro" id="IPR002220">
    <property type="entry name" value="DapA-like"/>
</dbReference>
<sequence length="298" mass="32924">MKYPLRGVIPPMVTPLLENLQLDVESLEKLIMHLLNGGVHGIFLLGTNGEGPSLDYEVRKQLITESCRIIAGRVPVLVGITDTSFSAVIEMAEHAKKEGADYLVLAPPYYFPISQSEMVEYLEKIIPQVELPVIVYDIPVCTKLHLSLETIKSAKEMGAFGVKDSSGDLGALYTLIDAFKNEQFSIIAGAELFMSDVLMHGGHGVVAGGANIFPKLFVELYEASINKDFDSITLLRQQVLQLQNEIYEIDDSPTKSIRAIKSALSLMDICSDHMVPPLSGFCPEKKKILEQRLKQFAI</sequence>
<feature type="active site" description="Proton donor/acceptor" evidence="3">
    <location>
        <position position="136"/>
    </location>
</feature>
<dbReference type="GO" id="GO:0005829">
    <property type="term" value="C:cytosol"/>
    <property type="evidence" value="ECO:0007669"/>
    <property type="project" value="TreeGrafter"/>
</dbReference>
<reference evidence="5 6" key="1">
    <citation type="submission" date="2018-08" db="EMBL/GenBank/DDBJ databases">
        <title>The reduced genetic potential of extracellular carbohydrate catabolism in Euzebyella marina RN62, a Flavobacteriia bacterium isolated from the hadal water.</title>
        <authorList>
            <person name="Xue C."/>
        </authorList>
    </citation>
    <scope>NUCLEOTIDE SEQUENCE [LARGE SCALE GENOMIC DNA]</scope>
    <source>
        <strain evidence="5 6">RN62</strain>
    </source>
</reference>
<dbReference type="PANTHER" id="PTHR42849">
    <property type="entry name" value="N-ACETYLNEURAMINATE LYASE"/>
    <property type="match status" value="1"/>
</dbReference>
<evidence type="ECO:0000313" key="5">
    <source>
        <dbReference type="EMBL" id="AYN68606.1"/>
    </source>
</evidence>
<keyword evidence="1 2" id="KW-0456">Lyase</keyword>
<keyword evidence="6" id="KW-1185">Reference proteome</keyword>
<accession>A0A3G2L8Q0</accession>
<evidence type="ECO:0000256" key="2">
    <source>
        <dbReference type="PIRNR" id="PIRNR001365"/>
    </source>
</evidence>
<dbReference type="PANTHER" id="PTHR42849:SF1">
    <property type="entry name" value="N-ACETYLNEURAMINATE LYASE"/>
    <property type="match status" value="1"/>
</dbReference>
<name>A0A3G2L8Q0_9FLAO</name>
<dbReference type="Gene3D" id="3.20.20.70">
    <property type="entry name" value="Aldolase class I"/>
    <property type="match status" value="1"/>
</dbReference>
<dbReference type="PIRSF" id="PIRSF001365">
    <property type="entry name" value="DHDPS"/>
    <property type="match status" value="1"/>
</dbReference>
<dbReference type="RefSeq" id="WP_121849619.1">
    <property type="nucleotide sequence ID" value="NZ_CP032050.1"/>
</dbReference>
<proteinExistence type="inferred from homology"/>
<dbReference type="KEGG" id="emar:D1013_15085"/>
<dbReference type="SMART" id="SM01130">
    <property type="entry name" value="DHDPS"/>
    <property type="match status" value="1"/>
</dbReference>
<evidence type="ECO:0000256" key="3">
    <source>
        <dbReference type="PIRSR" id="PIRSR001365-1"/>
    </source>
</evidence>
<dbReference type="PRINTS" id="PR00146">
    <property type="entry name" value="DHPICSNTHASE"/>
</dbReference>
<evidence type="ECO:0000313" key="6">
    <source>
        <dbReference type="Proteomes" id="UP000276309"/>
    </source>
</evidence>
<evidence type="ECO:0000256" key="1">
    <source>
        <dbReference type="ARBA" id="ARBA00023239"/>
    </source>
</evidence>
<feature type="binding site" evidence="4">
    <location>
        <position position="206"/>
    </location>
    <ligand>
        <name>pyruvate</name>
        <dbReference type="ChEBI" id="CHEBI:15361"/>
    </ligand>
</feature>
<dbReference type="Proteomes" id="UP000276309">
    <property type="component" value="Chromosome"/>
</dbReference>
<dbReference type="SUPFAM" id="SSF51569">
    <property type="entry name" value="Aldolase"/>
    <property type="match status" value="1"/>
</dbReference>
<dbReference type="EMBL" id="CP032050">
    <property type="protein sequence ID" value="AYN68606.1"/>
    <property type="molecule type" value="Genomic_DNA"/>
</dbReference>
<dbReference type="CDD" id="cd00408">
    <property type="entry name" value="DHDPS-like"/>
    <property type="match status" value="1"/>
</dbReference>
<dbReference type="GO" id="GO:0008747">
    <property type="term" value="F:N-acetylneuraminate lyase activity"/>
    <property type="evidence" value="ECO:0007669"/>
    <property type="project" value="TreeGrafter"/>
</dbReference>
<feature type="active site" description="Schiff-base intermediate with substrate" evidence="3">
    <location>
        <position position="163"/>
    </location>
</feature>
<comment type="similarity">
    <text evidence="2">Belongs to the DapA family.</text>
</comment>
<dbReference type="OrthoDB" id="9778880at2"/>
<gene>
    <name evidence="5" type="ORF">D1013_15085</name>
</gene>
<dbReference type="InterPro" id="IPR013785">
    <property type="entry name" value="Aldolase_TIM"/>
</dbReference>
<dbReference type="AlphaFoldDB" id="A0A3G2L8Q0"/>